<feature type="region of interest" description="Disordered" evidence="1">
    <location>
        <begin position="1"/>
        <end position="20"/>
    </location>
</feature>
<evidence type="ECO:0000256" key="1">
    <source>
        <dbReference type="SAM" id="MobiDB-lite"/>
    </source>
</evidence>
<gene>
    <name evidence="2" type="ORF">MRATA1EN1_LOCUS3958</name>
</gene>
<accession>A0ABN8Y5A8</accession>
<evidence type="ECO:0000313" key="3">
    <source>
        <dbReference type="Proteomes" id="UP001176941"/>
    </source>
</evidence>
<reference evidence="2" key="1">
    <citation type="submission" date="2023-04" db="EMBL/GenBank/DDBJ databases">
        <authorList>
            <consortium name="ELIXIR-Norway"/>
        </authorList>
    </citation>
    <scope>NUCLEOTIDE SEQUENCE [LARGE SCALE GENOMIC DNA]</scope>
</reference>
<proteinExistence type="predicted"/>
<name>A0ABN8Y5A8_RANTA</name>
<feature type="region of interest" description="Disordered" evidence="1">
    <location>
        <begin position="228"/>
        <end position="247"/>
    </location>
</feature>
<evidence type="ECO:0000313" key="2">
    <source>
        <dbReference type="EMBL" id="CAI9154996.1"/>
    </source>
</evidence>
<feature type="compositionally biased region" description="Low complexity" evidence="1">
    <location>
        <begin position="1"/>
        <end position="12"/>
    </location>
</feature>
<sequence length="247" mass="26320">MSPSSPAVTSSTPPRPTLSEGLASYVTNTAAAHRERLCPPPMCALPVTRALPPPVPAAGLLFTPLKPSQPLSSPLTPQPHVPPALCTPRAELPTHMLTSCRLAHFQFSQSSLLPPQPTDRPQQGLQSPPPPSLAVSHRPSAAWDKATLTGAPWTLLLPPRPSGWLVVQPCCPSRSSSSQRCREWLCRLSMTVPAQARSCLQPTPHLASTPPEHEVVLGHRIHREGCGEASVGEDLQAPPAVCPESDQ</sequence>
<feature type="region of interest" description="Disordered" evidence="1">
    <location>
        <begin position="111"/>
        <end position="141"/>
    </location>
</feature>
<keyword evidence="3" id="KW-1185">Reference proteome</keyword>
<organism evidence="2 3">
    <name type="scientific">Rangifer tarandus platyrhynchus</name>
    <name type="common">Svalbard reindeer</name>
    <dbReference type="NCBI Taxonomy" id="3082113"/>
    <lineage>
        <taxon>Eukaryota</taxon>
        <taxon>Metazoa</taxon>
        <taxon>Chordata</taxon>
        <taxon>Craniata</taxon>
        <taxon>Vertebrata</taxon>
        <taxon>Euteleostomi</taxon>
        <taxon>Mammalia</taxon>
        <taxon>Eutheria</taxon>
        <taxon>Laurasiatheria</taxon>
        <taxon>Artiodactyla</taxon>
        <taxon>Ruminantia</taxon>
        <taxon>Pecora</taxon>
        <taxon>Cervidae</taxon>
        <taxon>Odocoileinae</taxon>
        <taxon>Rangifer</taxon>
    </lineage>
</organism>
<protein>
    <submittedName>
        <fullName evidence="2">Uncharacterized protein</fullName>
    </submittedName>
</protein>
<dbReference type="EMBL" id="OX459948">
    <property type="protein sequence ID" value="CAI9154996.1"/>
    <property type="molecule type" value="Genomic_DNA"/>
</dbReference>
<dbReference type="Proteomes" id="UP001176941">
    <property type="component" value="Chromosome 12"/>
</dbReference>